<protein>
    <submittedName>
        <fullName evidence="2">MarR family transcriptional regulator</fullName>
    </submittedName>
</protein>
<gene>
    <name evidence="2" type="ORF">GCM10023215_23150</name>
</gene>
<dbReference type="InterPro" id="IPR036390">
    <property type="entry name" value="WH_DNA-bd_sf"/>
</dbReference>
<sequence length="158" mass="17120">MTDGARRDELVRLLQGYATESARLAQAFSEQHGLHTTDLHALIAVLNADRVGEPLTAGRLGAHLGLSSGATTALVDRLERHDYVRRDRDARDRRRVVLRYGAAAAGIGQAFFGPLGTGMDAMLEGYTEAELAAVARFLSGVTELVAQRRREVRPLAPS</sequence>
<dbReference type="EMBL" id="BAABIC010000006">
    <property type="protein sequence ID" value="GAA4686936.1"/>
    <property type="molecule type" value="Genomic_DNA"/>
</dbReference>
<accession>A0ABP8WDL1</accession>
<comment type="caution">
    <text evidence="2">The sequence shown here is derived from an EMBL/GenBank/DDBJ whole genome shotgun (WGS) entry which is preliminary data.</text>
</comment>
<proteinExistence type="predicted"/>
<feature type="domain" description="HTH marR-type" evidence="1">
    <location>
        <begin position="7"/>
        <end position="143"/>
    </location>
</feature>
<evidence type="ECO:0000313" key="2">
    <source>
        <dbReference type="EMBL" id="GAA4686936.1"/>
    </source>
</evidence>
<evidence type="ECO:0000313" key="3">
    <source>
        <dbReference type="Proteomes" id="UP001500325"/>
    </source>
</evidence>
<dbReference type="SUPFAM" id="SSF46785">
    <property type="entry name" value="Winged helix' DNA-binding domain"/>
    <property type="match status" value="1"/>
</dbReference>
<dbReference type="Pfam" id="PF12802">
    <property type="entry name" value="MarR_2"/>
    <property type="match status" value="1"/>
</dbReference>
<dbReference type="InterPro" id="IPR036388">
    <property type="entry name" value="WH-like_DNA-bd_sf"/>
</dbReference>
<organism evidence="2 3">
    <name type="scientific">Pseudonocardia yuanmonensis</name>
    <dbReference type="NCBI Taxonomy" id="1095914"/>
    <lineage>
        <taxon>Bacteria</taxon>
        <taxon>Bacillati</taxon>
        <taxon>Actinomycetota</taxon>
        <taxon>Actinomycetes</taxon>
        <taxon>Pseudonocardiales</taxon>
        <taxon>Pseudonocardiaceae</taxon>
        <taxon>Pseudonocardia</taxon>
    </lineage>
</organism>
<name>A0ABP8WDL1_9PSEU</name>
<dbReference type="SMART" id="SM00347">
    <property type="entry name" value="HTH_MARR"/>
    <property type="match status" value="1"/>
</dbReference>
<dbReference type="PANTHER" id="PTHR33164:SF106">
    <property type="entry name" value="TRANSCRIPTIONAL REGULATORY PROTEIN"/>
    <property type="match status" value="1"/>
</dbReference>
<dbReference type="PANTHER" id="PTHR33164">
    <property type="entry name" value="TRANSCRIPTIONAL REGULATOR, MARR FAMILY"/>
    <property type="match status" value="1"/>
</dbReference>
<dbReference type="Gene3D" id="1.10.10.10">
    <property type="entry name" value="Winged helix-like DNA-binding domain superfamily/Winged helix DNA-binding domain"/>
    <property type="match status" value="1"/>
</dbReference>
<dbReference type="InterPro" id="IPR000835">
    <property type="entry name" value="HTH_MarR-typ"/>
</dbReference>
<dbReference type="PROSITE" id="PS50995">
    <property type="entry name" value="HTH_MARR_2"/>
    <property type="match status" value="1"/>
</dbReference>
<reference evidence="3" key="1">
    <citation type="journal article" date="2019" name="Int. J. Syst. Evol. Microbiol.">
        <title>The Global Catalogue of Microorganisms (GCM) 10K type strain sequencing project: providing services to taxonomists for standard genome sequencing and annotation.</title>
        <authorList>
            <consortium name="The Broad Institute Genomics Platform"/>
            <consortium name="The Broad Institute Genome Sequencing Center for Infectious Disease"/>
            <person name="Wu L."/>
            <person name="Ma J."/>
        </authorList>
    </citation>
    <scope>NUCLEOTIDE SEQUENCE [LARGE SCALE GENOMIC DNA]</scope>
    <source>
        <strain evidence="3">JCM 18055</strain>
    </source>
</reference>
<dbReference type="RefSeq" id="WP_345380388.1">
    <property type="nucleotide sequence ID" value="NZ_BAABIC010000006.1"/>
</dbReference>
<keyword evidence="3" id="KW-1185">Reference proteome</keyword>
<dbReference type="Proteomes" id="UP001500325">
    <property type="component" value="Unassembled WGS sequence"/>
</dbReference>
<evidence type="ECO:0000259" key="1">
    <source>
        <dbReference type="PROSITE" id="PS50995"/>
    </source>
</evidence>
<dbReference type="InterPro" id="IPR039422">
    <property type="entry name" value="MarR/SlyA-like"/>
</dbReference>